<dbReference type="Proteomes" id="UP000565715">
    <property type="component" value="Unassembled WGS sequence"/>
</dbReference>
<evidence type="ECO:0000259" key="1">
    <source>
        <dbReference type="Pfam" id="PF13577"/>
    </source>
</evidence>
<dbReference type="InterPro" id="IPR011944">
    <property type="entry name" value="Steroid_delta5-4_isomerase"/>
</dbReference>
<name>A0A846X8D7_9NOCA</name>
<dbReference type="AlphaFoldDB" id="A0A846X8D7"/>
<dbReference type="Pfam" id="PF13577">
    <property type="entry name" value="SnoaL_4"/>
    <property type="match status" value="1"/>
</dbReference>
<feature type="domain" description="SnoaL-like" evidence="1">
    <location>
        <begin position="18"/>
        <end position="141"/>
    </location>
</feature>
<dbReference type="EMBL" id="JAAXOO010000001">
    <property type="protein sequence ID" value="NKY32222.1"/>
    <property type="molecule type" value="Genomic_DNA"/>
</dbReference>
<accession>A0A846X8D7</accession>
<gene>
    <name evidence="2" type="ORF">HGA13_03905</name>
</gene>
<dbReference type="InterPro" id="IPR037401">
    <property type="entry name" value="SnoaL-like"/>
</dbReference>
<organism evidence="2 3">
    <name type="scientific">Nocardia speluncae</name>
    <dbReference type="NCBI Taxonomy" id="419477"/>
    <lineage>
        <taxon>Bacteria</taxon>
        <taxon>Bacillati</taxon>
        <taxon>Actinomycetota</taxon>
        <taxon>Actinomycetes</taxon>
        <taxon>Mycobacteriales</taxon>
        <taxon>Nocardiaceae</taxon>
        <taxon>Nocardia</taxon>
    </lineage>
</organism>
<keyword evidence="3" id="KW-1185">Reference proteome</keyword>
<protein>
    <submittedName>
        <fullName evidence="2">SgcJ/EcaC family oxidoreductase</fullName>
    </submittedName>
</protein>
<evidence type="ECO:0000313" key="3">
    <source>
        <dbReference type="Proteomes" id="UP000565715"/>
    </source>
</evidence>
<dbReference type="SUPFAM" id="SSF54427">
    <property type="entry name" value="NTF2-like"/>
    <property type="match status" value="1"/>
</dbReference>
<evidence type="ECO:0000313" key="2">
    <source>
        <dbReference type="EMBL" id="NKY32222.1"/>
    </source>
</evidence>
<proteinExistence type="predicted"/>
<sequence>MSATAFERPTVEDSTADHTSDIAAIRELVSDVETGYNTNDAELMVSGFIANAAAGNAVGAIISGYDTLLDSARRGLAGFLADEYVRYAVTDIVFLRPDIAIAHKTARAVTAHGELIDRDPAMVALYVLVREDERWWVAARHNTPVPAKA</sequence>
<dbReference type="RefSeq" id="WP_068036282.1">
    <property type="nucleotide sequence ID" value="NZ_JAAXOO010000001.1"/>
</dbReference>
<comment type="caution">
    <text evidence="2">The sequence shown here is derived from an EMBL/GenBank/DDBJ whole genome shotgun (WGS) entry which is preliminary data.</text>
</comment>
<dbReference type="Gene3D" id="3.10.450.50">
    <property type="match status" value="1"/>
</dbReference>
<reference evidence="2 3" key="1">
    <citation type="submission" date="2020-04" db="EMBL/GenBank/DDBJ databases">
        <title>MicrobeNet Type strains.</title>
        <authorList>
            <person name="Nicholson A.C."/>
        </authorList>
    </citation>
    <scope>NUCLEOTIDE SEQUENCE [LARGE SCALE GENOMIC DNA]</scope>
    <source>
        <strain evidence="2 3">DSM 45078</strain>
    </source>
</reference>
<dbReference type="InterPro" id="IPR032710">
    <property type="entry name" value="NTF2-like_dom_sf"/>
</dbReference>
<dbReference type="NCBIfam" id="TIGR02246">
    <property type="entry name" value="SgcJ/EcaC family oxidoreductase"/>
    <property type="match status" value="1"/>
</dbReference>